<comment type="caution">
    <text evidence="11">The sequence shown here is derived from an EMBL/GenBank/DDBJ whole genome shotgun (WGS) entry which is preliminary data.</text>
</comment>
<feature type="transmembrane region" description="Helical" evidence="7">
    <location>
        <begin position="170"/>
        <end position="191"/>
    </location>
</feature>
<feature type="transmembrane region" description="Helical" evidence="7">
    <location>
        <begin position="28"/>
        <end position="50"/>
    </location>
</feature>
<dbReference type="Pfam" id="PF00924">
    <property type="entry name" value="MS_channel_2nd"/>
    <property type="match status" value="1"/>
</dbReference>
<feature type="domain" description="Mechanosensitive ion channel MscS" evidence="8">
    <location>
        <begin position="258"/>
        <end position="325"/>
    </location>
</feature>
<evidence type="ECO:0000256" key="2">
    <source>
        <dbReference type="ARBA" id="ARBA00008017"/>
    </source>
</evidence>
<dbReference type="InterPro" id="IPR010920">
    <property type="entry name" value="LSM_dom_sf"/>
</dbReference>
<feature type="transmembrane region" description="Helical" evidence="7">
    <location>
        <begin position="98"/>
        <end position="121"/>
    </location>
</feature>
<comment type="similarity">
    <text evidence="2">Belongs to the MscS (TC 1.A.23) family.</text>
</comment>
<keyword evidence="3" id="KW-1003">Cell membrane</keyword>
<dbReference type="InterPro" id="IPR049142">
    <property type="entry name" value="MS_channel_1st"/>
</dbReference>
<feature type="domain" description="Mechanosensitive ion channel transmembrane helices 2/3" evidence="10">
    <location>
        <begin position="216"/>
        <end position="256"/>
    </location>
</feature>
<dbReference type="Pfam" id="PF21088">
    <property type="entry name" value="MS_channel_1st"/>
    <property type="match status" value="1"/>
</dbReference>
<reference evidence="11" key="1">
    <citation type="submission" date="2021-02" db="EMBL/GenBank/DDBJ databases">
        <authorList>
            <person name="Dougan E. K."/>
            <person name="Rhodes N."/>
            <person name="Thang M."/>
            <person name="Chan C."/>
        </authorList>
    </citation>
    <scope>NUCLEOTIDE SEQUENCE</scope>
</reference>
<protein>
    <submittedName>
        <fullName evidence="11">MscK protein</fullName>
    </submittedName>
</protein>
<dbReference type="InterPro" id="IPR011014">
    <property type="entry name" value="MscS_channel_TM-2"/>
</dbReference>
<comment type="subcellular location">
    <subcellularLocation>
        <location evidence="1">Cell membrane</location>
        <topology evidence="1">Multi-pass membrane protein</topology>
    </subcellularLocation>
</comment>
<gene>
    <name evidence="11" type="primary">mscK</name>
    <name evidence="11" type="ORF">SNEC2469_LOCUS6400</name>
</gene>
<dbReference type="Gene3D" id="1.10.287.1260">
    <property type="match status" value="1"/>
</dbReference>
<feature type="transmembrane region" description="Helical" evidence="7">
    <location>
        <begin position="133"/>
        <end position="150"/>
    </location>
</feature>
<dbReference type="InterPro" id="IPR049278">
    <property type="entry name" value="MS_channel_C"/>
</dbReference>
<evidence type="ECO:0000313" key="11">
    <source>
        <dbReference type="EMBL" id="CAE7268858.1"/>
    </source>
</evidence>
<dbReference type="Gene3D" id="3.30.70.100">
    <property type="match status" value="1"/>
</dbReference>
<keyword evidence="4 7" id="KW-0812">Transmembrane</keyword>
<evidence type="ECO:0000256" key="1">
    <source>
        <dbReference type="ARBA" id="ARBA00004651"/>
    </source>
</evidence>
<evidence type="ECO:0000256" key="3">
    <source>
        <dbReference type="ARBA" id="ARBA00022475"/>
    </source>
</evidence>
<evidence type="ECO:0000259" key="8">
    <source>
        <dbReference type="Pfam" id="PF00924"/>
    </source>
</evidence>
<dbReference type="InterPro" id="IPR052702">
    <property type="entry name" value="MscS-like_channel"/>
</dbReference>
<dbReference type="SUPFAM" id="SSF82689">
    <property type="entry name" value="Mechanosensitive channel protein MscS (YggB), C-terminal domain"/>
    <property type="match status" value="1"/>
</dbReference>
<keyword evidence="5 7" id="KW-1133">Transmembrane helix</keyword>
<dbReference type="PANTHER" id="PTHR30347:SF1">
    <property type="entry name" value="MECHANOSENSITIVE CHANNEL MSCK"/>
    <property type="match status" value="1"/>
</dbReference>
<dbReference type="SUPFAM" id="SSF50182">
    <property type="entry name" value="Sm-like ribonucleoproteins"/>
    <property type="match status" value="1"/>
</dbReference>
<dbReference type="GO" id="GO:0055085">
    <property type="term" value="P:transmembrane transport"/>
    <property type="evidence" value="ECO:0007669"/>
    <property type="project" value="InterPro"/>
</dbReference>
<dbReference type="InterPro" id="IPR023408">
    <property type="entry name" value="MscS_beta-dom_sf"/>
</dbReference>
<keyword evidence="6 7" id="KW-0472">Membrane</keyword>
<evidence type="ECO:0000256" key="4">
    <source>
        <dbReference type="ARBA" id="ARBA00022692"/>
    </source>
</evidence>
<feature type="transmembrane region" description="Helical" evidence="7">
    <location>
        <begin position="71"/>
        <end position="92"/>
    </location>
</feature>
<feature type="transmembrane region" description="Helical" evidence="7">
    <location>
        <begin position="212"/>
        <end position="233"/>
    </location>
</feature>
<evidence type="ECO:0000256" key="6">
    <source>
        <dbReference type="ARBA" id="ARBA00023136"/>
    </source>
</evidence>
<dbReference type="PANTHER" id="PTHR30347">
    <property type="entry name" value="POTASSIUM CHANNEL RELATED"/>
    <property type="match status" value="1"/>
</dbReference>
<dbReference type="OrthoDB" id="8300689at2759"/>
<dbReference type="Gene3D" id="2.30.30.60">
    <property type="match status" value="1"/>
</dbReference>
<evidence type="ECO:0000256" key="5">
    <source>
        <dbReference type="ARBA" id="ARBA00022989"/>
    </source>
</evidence>
<organism evidence="11 12">
    <name type="scientific">Symbiodinium necroappetens</name>
    <dbReference type="NCBI Taxonomy" id="1628268"/>
    <lineage>
        <taxon>Eukaryota</taxon>
        <taxon>Sar</taxon>
        <taxon>Alveolata</taxon>
        <taxon>Dinophyceae</taxon>
        <taxon>Suessiales</taxon>
        <taxon>Symbiodiniaceae</taxon>
        <taxon>Symbiodinium</taxon>
    </lineage>
</organism>
<dbReference type="Proteomes" id="UP000601435">
    <property type="component" value="Unassembled WGS sequence"/>
</dbReference>
<dbReference type="GO" id="GO:0005886">
    <property type="term" value="C:plasma membrane"/>
    <property type="evidence" value="ECO:0007669"/>
    <property type="project" value="UniProtKB-SubCell"/>
</dbReference>
<accession>A0A812MK85</accession>
<dbReference type="Pfam" id="PF21082">
    <property type="entry name" value="MS_channel_3rd"/>
    <property type="match status" value="1"/>
</dbReference>
<evidence type="ECO:0000259" key="9">
    <source>
        <dbReference type="Pfam" id="PF21082"/>
    </source>
</evidence>
<dbReference type="SUPFAM" id="SSF82861">
    <property type="entry name" value="Mechanosensitive channel protein MscS (YggB), transmembrane region"/>
    <property type="match status" value="1"/>
</dbReference>
<feature type="transmembrane region" description="Helical" evidence="7">
    <location>
        <begin position="239"/>
        <end position="270"/>
    </location>
</feature>
<dbReference type="InterPro" id="IPR011066">
    <property type="entry name" value="MscS_channel_C_sf"/>
</dbReference>
<name>A0A812MK85_9DINO</name>
<evidence type="ECO:0000259" key="10">
    <source>
        <dbReference type="Pfam" id="PF21088"/>
    </source>
</evidence>
<sequence length="439" mass="48997">MEFDSAALVDFMDEAWQATANWATSPQFYAQIGAIGCAVLLAFLLAAVIRRSVPIFTREPVGNRFSGVTSFFYRLRVFVFPLLNIFFLEIAITLGDSIWQQAWLIRLAQSAAVIFLIYTVASKFVRNRGVKTLLTWLGMPIATLHVFGLLDDVTAFLDGISLTAGDIRISAYALIRTLIFGAVLFWLGRISNTAGKQAIRSRESMDIGTREVFAKLFEIALFVVIFLLLLQIMGINLTALAVFGGALGVGLGFGLQQIASNFVSGIIILLDRSIAIGDHVELEDGRSGTLRELNMRFGVLETYDGKDIVVPNEQFITTSYTNWTHKNIKQRYPLEFQVAYSTDLDLLFENIRQLCAEHPKVISGDDLPIEERPDAEIAGFGDNGIDILVEFWMEGVDDGPNRVGADLLHAIWRSIQENGMEIPYPQREVRILNENFLKP</sequence>
<keyword evidence="12" id="KW-1185">Reference proteome</keyword>
<evidence type="ECO:0000256" key="7">
    <source>
        <dbReference type="SAM" id="Phobius"/>
    </source>
</evidence>
<proteinExistence type="inferred from homology"/>
<dbReference type="InterPro" id="IPR006685">
    <property type="entry name" value="MscS_channel_2nd"/>
</dbReference>
<dbReference type="EMBL" id="CAJNJA010011252">
    <property type="protein sequence ID" value="CAE7268858.1"/>
    <property type="molecule type" value="Genomic_DNA"/>
</dbReference>
<dbReference type="AlphaFoldDB" id="A0A812MK85"/>
<evidence type="ECO:0000313" key="12">
    <source>
        <dbReference type="Proteomes" id="UP000601435"/>
    </source>
</evidence>
<feature type="domain" description="Mechanosensitive ion channel MscS C-terminal" evidence="9">
    <location>
        <begin position="335"/>
        <end position="422"/>
    </location>
</feature>